<feature type="region of interest" description="Disordered" evidence="1">
    <location>
        <begin position="75"/>
        <end position="114"/>
    </location>
</feature>
<dbReference type="Proteomes" id="UP000676336">
    <property type="component" value="Unassembled WGS sequence"/>
</dbReference>
<comment type="caution">
    <text evidence="2">The sequence shown here is derived from an EMBL/GenBank/DDBJ whole genome shotgun (WGS) entry which is preliminary data.</text>
</comment>
<evidence type="ECO:0000256" key="1">
    <source>
        <dbReference type="SAM" id="MobiDB-lite"/>
    </source>
</evidence>
<dbReference type="AlphaFoldDB" id="A0A8S3BCV8"/>
<name>A0A8S3BCV8_9BILA</name>
<gene>
    <name evidence="2" type="ORF">SMN809_LOCUS47950</name>
</gene>
<accession>A0A8S3BCV8</accession>
<evidence type="ECO:0000313" key="3">
    <source>
        <dbReference type="Proteomes" id="UP000676336"/>
    </source>
</evidence>
<evidence type="ECO:0000313" key="2">
    <source>
        <dbReference type="EMBL" id="CAF4818917.1"/>
    </source>
</evidence>
<dbReference type="EMBL" id="CAJOBI010152967">
    <property type="protein sequence ID" value="CAF4818917.1"/>
    <property type="molecule type" value="Genomic_DNA"/>
</dbReference>
<reference evidence="2" key="1">
    <citation type="submission" date="2021-02" db="EMBL/GenBank/DDBJ databases">
        <authorList>
            <person name="Nowell W R."/>
        </authorList>
    </citation>
    <scope>NUCLEOTIDE SEQUENCE</scope>
</reference>
<sequence length="114" mass="13203">MSLLIPEKRNSNNDSRSTNRLIIHLLVCYHVDAVLNLDCHLQKLAFFQIIIFFRHLRDKKCVQRLSITSSTQNNSYNEHELNFSSKSPNTESKEKETRASIVSKRPRLSSRSAS</sequence>
<proteinExistence type="predicted"/>
<protein>
    <submittedName>
        <fullName evidence="2">Uncharacterized protein</fullName>
    </submittedName>
</protein>
<feature type="compositionally biased region" description="Polar residues" evidence="1">
    <location>
        <begin position="75"/>
        <end position="90"/>
    </location>
</feature>
<organism evidence="2 3">
    <name type="scientific">Rotaria magnacalcarata</name>
    <dbReference type="NCBI Taxonomy" id="392030"/>
    <lineage>
        <taxon>Eukaryota</taxon>
        <taxon>Metazoa</taxon>
        <taxon>Spiralia</taxon>
        <taxon>Gnathifera</taxon>
        <taxon>Rotifera</taxon>
        <taxon>Eurotatoria</taxon>
        <taxon>Bdelloidea</taxon>
        <taxon>Philodinida</taxon>
        <taxon>Philodinidae</taxon>
        <taxon>Rotaria</taxon>
    </lineage>
</organism>